<protein>
    <submittedName>
        <fullName evidence="1">Uncharacterized protein</fullName>
    </submittedName>
</protein>
<organism evidence="1 2">
    <name type="scientific">Bradyrhizobium oligotrophicum S58</name>
    <dbReference type="NCBI Taxonomy" id="1245469"/>
    <lineage>
        <taxon>Bacteria</taxon>
        <taxon>Pseudomonadati</taxon>
        <taxon>Pseudomonadota</taxon>
        <taxon>Alphaproteobacteria</taxon>
        <taxon>Hyphomicrobiales</taxon>
        <taxon>Nitrobacteraceae</taxon>
        <taxon>Bradyrhizobium</taxon>
    </lineage>
</organism>
<reference evidence="1 2" key="1">
    <citation type="journal article" date="2013" name="Appl. Environ. Microbiol.">
        <title>Genome analysis suggests that the soil oligotrophic bacterium Agromonas oligotrophica (Bradyrhizobium oligotrophicum) is a nitrogen-fixing symbiont of Aeschynomene indica.</title>
        <authorList>
            <person name="Okubo T."/>
            <person name="Fukushima S."/>
            <person name="Itakura M."/>
            <person name="Oshima K."/>
            <person name="Longtonglang A."/>
            <person name="Teaumroong N."/>
            <person name="Mitsui H."/>
            <person name="Hattori M."/>
            <person name="Hattori R."/>
            <person name="Hattori T."/>
            <person name="Minamisawa K."/>
        </authorList>
    </citation>
    <scope>NUCLEOTIDE SEQUENCE [LARGE SCALE GENOMIC DNA]</scope>
    <source>
        <strain evidence="1 2">S58</strain>
    </source>
</reference>
<dbReference type="Proteomes" id="UP000011841">
    <property type="component" value="Chromosome"/>
</dbReference>
<dbReference type="HOGENOM" id="CLU_1773847_0_0_5"/>
<dbReference type="OrthoDB" id="8234340at2"/>
<gene>
    <name evidence="1" type="ORF">S58_45120</name>
</gene>
<dbReference type="AlphaFoldDB" id="M4ZA92"/>
<evidence type="ECO:0000313" key="1">
    <source>
        <dbReference type="EMBL" id="BAM90497.1"/>
    </source>
</evidence>
<evidence type="ECO:0000313" key="2">
    <source>
        <dbReference type="Proteomes" id="UP000011841"/>
    </source>
</evidence>
<keyword evidence="2" id="KW-1185">Reference proteome</keyword>
<dbReference type="PATRIC" id="fig|1245469.3.peg.4617"/>
<proteinExistence type="predicted"/>
<dbReference type="STRING" id="1245469.S58_45120"/>
<dbReference type="EMBL" id="AP012603">
    <property type="protein sequence ID" value="BAM90497.1"/>
    <property type="molecule type" value="Genomic_DNA"/>
</dbReference>
<name>M4ZA92_9BRAD</name>
<dbReference type="KEGG" id="aol:S58_45120"/>
<dbReference type="RefSeq" id="WP_015667602.1">
    <property type="nucleotide sequence ID" value="NC_020453.1"/>
</dbReference>
<accession>M4ZA92</accession>
<dbReference type="eggNOG" id="ENOG502ZT7T">
    <property type="taxonomic scope" value="Bacteria"/>
</dbReference>
<sequence>MSTAELQIVYEPDDDGTGKVIASAKAGPFSAKGAAWFGRDLDIFLKRLRSYPLSSEKPPMIEGGYYDDKGNLKQCHVRIVIRPHDLRGRLLVQAELTSEVWSMPEAIVPNSASIRFLTEYAVLERFAAEFEELLKGRRQVAILTGTTS</sequence>
<dbReference type="GeneID" id="301818295"/>